<dbReference type="Pfam" id="PF09136">
    <property type="entry name" value="Glucodextran_B"/>
    <property type="match status" value="1"/>
</dbReference>
<dbReference type="EMBL" id="JBELOE010000254">
    <property type="protein sequence ID" value="MER2493138.1"/>
    <property type="molecule type" value="Genomic_DNA"/>
</dbReference>
<dbReference type="Gene3D" id="2.60.40.10">
    <property type="entry name" value="Immunoglobulins"/>
    <property type="match status" value="3"/>
</dbReference>
<keyword evidence="3" id="KW-1185">Reference proteome</keyword>
<dbReference type="SUPFAM" id="SSF53300">
    <property type="entry name" value="vWA-like"/>
    <property type="match status" value="1"/>
</dbReference>
<dbReference type="CDD" id="cd00198">
    <property type="entry name" value="vWFA"/>
    <property type="match status" value="1"/>
</dbReference>
<dbReference type="InterPro" id="IPR011049">
    <property type="entry name" value="Serralysin-like_metalloprot_C"/>
</dbReference>
<dbReference type="Proteomes" id="UP001467690">
    <property type="component" value="Unassembled WGS sequence"/>
</dbReference>
<evidence type="ECO:0000313" key="2">
    <source>
        <dbReference type="EMBL" id="MER2493138.1"/>
    </source>
</evidence>
<dbReference type="InterPro" id="IPR019960">
    <property type="entry name" value="T1SS_VCA0849"/>
</dbReference>
<dbReference type="Gene3D" id="2.60.40.60">
    <property type="entry name" value="Cadherins"/>
    <property type="match status" value="1"/>
</dbReference>
<name>A0ABV1RJL6_9ALTE</name>
<dbReference type="InterPro" id="IPR046779">
    <property type="entry name" value="LapA_adhesin_dom"/>
</dbReference>
<dbReference type="NCBIfam" id="TIGR03661">
    <property type="entry name" value="T1SS_VCA0849"/>
    <property type="match status" value="1"/>
</dbReference>
<dbReference type="InterPro" id="IPR002035">
    <property type="entry name" value="VWF_A"/>
</dbReference>
<accession>A0ABV1RJL6</accession>
<dbReference type="InterPro" id="IPR036465">
    <property type="entry name" value="vWFA_dom_sf"/>
</dbReference>
<proteinExistence type="predicted"/>
<sequence length="2333" mass="240847">MASEVVLKDSGRVSDIQGVVYKSVNGELIPVAVGESLVAGQILVLEAGAKIKFIKPNGEEEEIVASDSSEQVIQVDGEVVEQGDEQDTTGDEIEQIQQAVEEGDLSQVAATAAGGSNSSEGGASVTSIERNDQQTIANAGFSTGSNQSNTQQEFTFTPPQPVSEFLLDSTAPSGAFDDLVTNTLTPTLTGTVDDASATITATVNGQPVNVLNNGDGTFSFESGFSLQEGNNQIEVTFTDASGNQSSITASITADTVVPTGTVNDQVTDDVTPEITGTVDDSEALVVVSINGQQFQAVNNGDGSWTLADNQVAELAEQGHVVTAEFFDLAGNSSSASGTVTVEINEAPEIELRTNNISENNSFAGQVIANISVSDPDGDFVTVSLLNNELGYFTIQGNQVVLTQVGVDAIQNDELNLTSLNLTVSATDGELTSQSEAVVLVARGDNAAVLSVDMSGELSEAGGAITYTASLSQASQADITVTLDGGETIVIGAGQLTSSITVPVAADNNVYVDQRVIENSIQSVTGGSFDNLVVDSAPMSLNVADTIDETVISLQATDSLTESGGEIVYTATLSNPAQTDVIATLANGSQITIAAGNTSGSVTLNVAPDEDVYLDSFVISNSIVDVVGGNFERLVTDSTSATTVVQDTTDTTTLRLQATENVNEGGDILYVATLSNPAETDVTLSLTTGESITIVAGDTQGSVIVSTENTPIADAKTILSQIDIDSVTGGNFENLDISTEAVATVVSDVADTTTLSLSANSSVTEGAGIIYTATLSSPAGSEVTLSLTNGTTIVIPAGETESSVVVETSNDVYLGEQVINVAIDAASVIGGNFEDLSIDSDFVSTRIVDAIDTVSLSLNATAAVTEGESIEYTATLSEPAQTDVTFSLSNGQVMTIAAGLTQASITLDTQDDVYLDAGEITASIIADSVSGGNFENLAVDTNTVTTVVSDTIDTVSLNLTATETVEAGGSIVYTVSLSHAARSDFSVELSNGEIVTVASGALEGSVTTSVDSAQSEDVVVNILEDSLSGGSFELVQVANGSARTVVNDSVDTVELNLSATSSVFEGGTIIYTASLNAVTDSDITVQLTNGQSITILAGQSFGEIAVNVDDDVYVGADAVTAGIAQLEDQSFNITGGNFENLVVGTSSATTLVSDVDTDVTLSLSATSSVLEGGIITYTATLSHAAETEMTIALTNGQSITIAAGSTSGTVNVSAGDDVYVGADAVTASIAVDQQQQPAITGGNFENLVVETSSVTTSVSDVDTDVTLNLSATSSVLEGGIITYTATLSHAAETDMTIGLTNGQSITIAAGSTSGTVNVTAADDVYVGADAVTAGIAQLEDENFDITGGNFENLVVGTSSVTTTVTDDQDVTQLSLEVDTGNFAQGNITLTLTLDNAPESDLNLTLTNGAQLTISAGETEKEINISVPLINQGNTFNIGVQSYTGGNYESLTLPETIQVELPQGPDINVNDENSEDVGHITVNEQGLTDQSNSQIATGTFTISSEAALSSLSVAGTNVSAAQLASVLIQPIVIETDNGQITLNSYNALTGEVGYSYQLNNAVDHGNGSSITESISIQVTNSLLQTANETLNVNIVDDTPSLTISQPAISKFELLDHNIVIVLDISGSMDDAFDGTTGLAASIDGIEQLLNTYSAMGNVSVKLIPFSSNATEQGWTNTESAINSLNNLNASGVTDYDDPLKALVDGYSVPQEAPTKVYFISDGNPYGSGEGQDNISAITNYQATWKNFIEENNIDVEVIGIGNSVTYEYLNMVGAPTQTIKDESGNFVAADNVVSVTTAIGLAQAMLATITSGSSGAVQASQGNIGVIDYGADSPGEIESITVDGVEYTATHTDVENSVLEVDTQNGGTLTFNFATGNYNYQVPFTNKENANAENPAWSKISIQNQGSEWLLTESFTIKVADADGDSVSSDLIVRTQFPATSAESAPEALDDTTSINELNGTLASDMSQIQVAGNVLDNDEISFDVSQPVVGVKQGVGVVQEGNVGTNITGLYGSLVMNANGTYNYVLDNSNAAVQALNNGEKLVETFTYLIKDNDGDVSTATLSIDINGKTDTLPELTGQPVYGFGGDDIIAVAWWGYTVTQAGSYKDPADADALNGLHTFNATELQNAGFDFYSGIGQVTAAGYTAYNAAEGAVLVGGKGADQITGGSGDDIIIGGSNGNGDSSLAGSLYNGDYMTGGSGSDMFVWLAGDDQELGFSNISNNPTVATDYISDFEVTERAITGEVNQQGDVLDLSDLLEGENDSNLDAYLNFEVVDGDTVISVSKEGEFAEDENDENKTDMKIVLENTDLSAGTTGTDADIIRKLMEDNQLNTDN</sequence>
<dbReference type="Pfam" id="PF20579">
    <property type="entry name" value="LapA"/>
    <property type="match status" value="10"/>
</dbReference>
<dbReference type="SUPFAM" id="SSF51120">
    <property type="entry name" value="beta-Roll"/>
    <property type="match status" value="1"/>
</dbReference>
<feature type="domain" description="VWFA" evidence="1">
    <location>
        <begin position="1615"/>
        <end position="1807"/>
    </location>
</feature>
<evidence type="ECO:0000313" key="3">
    <source>
        <dbReference type="Proteomes" id="UP001467690"/>
    </source>
</evidence>
<organism evidence="2 3">
    <name type="scientific">Catenovulum sediminis</name>
    <dbReference type="NCBI Taxonomy" id="1740262"/>
    <lineage>
        <taxon>Bacteria</taxon>
        <taxon>Pseudomonadati</taxon>
        <taxon>Pseudomonadota</taxon>
        <taxon>Gammaproteobacteria</taxon>
        <taxon>Alteromonadales</taxon>
        <taxon>Alteromonadaceae</taxon>
        <taxon>Catenovulum</taxon>
    </lineage>
</organism>
<dbReference type="InterPro" id="IPR013783">
    <property type="entry name" value="Ig-like_fold"/>
</dbReference>
<dbReference type="Pfam" id="PF13519">
    <property type="entry name" value="VWA_2"/>
    <property type="match status" value="1"/>
</dbReference>
<comment type="caution">
    <text evidence="2">The sequence shown here is derived from an EMBL/GenBank/DDBJ whole genome shotgun (WGS) entry which is preliminary data.</text>
</comment>
<dbReference type="InterPro" id="IPR044016">
    <property type="entry name" value="Big_13"/>
</dbReference>
<dbReference type="PROSITE" id="PS50234">
    <property type="entry name" value="VWFA"/>
    <property type="match status" value="1"/>
</dbReference>
<dbReference type="NCBIfam" id="NF033510">
    <property type="entry name" value="Ca_tandemer"/>
    <property type="match status" value="2"/>
</dbReference>
<dbReference type="Gene3D" id="3.40.50.410">
    <property type="entry name" value="von Willebrand factor, type A domain"/>
    <property type="match status" value="1"/>
</dbReference>
<evidence type="ECO:0000259" key="1">
    <source>
        <dbReference type="PROSITE" id="PS50234"/>
    </source>
</evidence>
<reference evidence="2 3" key="1">
    <citation type="submission" date="2024-06" db="EMBL/GenBank/DDBJ databases">
        <authorList>
            <person name="Chen R.Y."/>
        </authorList>
    </citation>
    <scope>NUCLEOTIDE SEQUENCE [LARGE SCALE GENOMIC DNA]</scope>
    <source>
        <strain evidence="2 3">D2</strain>
    </source>
</reference>
<dbReference type="Pfam" id="PF19077">
    <property type="entry name" value="Big_13"/>
    <property type="match status" value="1"/>
</dbReference>
<dbReference type="InterPro" id="IPR010221">
    <property type="entry name" value="VCBS_dom"/>
</dbReference>
<dbReference type="NCBIfam" id="TIGR01965">
    <property type="entry name" value="VCBS_repeat"/>
    <property type="match status" value="1"/>
</dbReference>
<dbReference type="RefSeq" id="WP_350402471.1">
    <property type="nucleotide sequence ID" value="NZ_JBELOE010000254.1"/>
</dbReference>
<gene>
    <name evidence="2" type="ORF">ABS311_14745</name>
</gene>
<protein>
    <submittedName>
        <fullName evidence="2">Immunoglobulin-like domain-containing protein</fullName>
    </submittedName>
</protein>